<keyword evidence="2" id="KW-1185">Reference proteome</keyword>
<protein>
    <submittedName>
        <fullName evidence="1">Uncharacterized protein</fullName>
    </submittedName>
</protein>
<dbReference type="EMBL" id="CM008977">
    <property type="protein sequence ID" value="PNW71271.1"/>
    <property type="molecule type" value="Genomic_DNA"/>
</dbReference>
<organism evidence="1 2">
    <name type="scientific">Chlamydomonas reinhardtii</name>
    <name type="common">Chlamydomonas smithii</name>
    <dbReference type="NCBI Taxonomy" id="3055"/>
    <lineage>
        <taxon>Eukaryota</taxon>
        <taxon>Viridiplantae</taxon>
        <taxon>Chlorophyta</taxon>
        <taxon>core chlorophytes</taxon>
        <taxon>Chlorophyceae</taxon>
        <taxon>CS clade</taxon>
        <taxon>Chlamydomonadales</taxon>
        <taxon>Chlamydomonadaceae</taxon>
        <taxon>Chlamydomonas</taxon>
    </lineage>
</organism>
<name>A0A2K3CSP2_CHLRE</name>
<dbReference type="RefSeq" id="XP_042915368.1">
    <property type="nucleotide sequence ID" value="XM_043071692.1"/>
</dbReference>
<sequence>MQSLRTQAAFRAGAARRPQIRSRNVRLVVVNGIDAPCPRESWRLQGQASETWPEMVARLSRRFVHAGVRGSAWKQPE</sequence>
<reference evidence="1 2" key="1">
    <citation type="journal article" date="2007" name="Science">
        <title>The Chlamydomonas genome reveals the evolution of key animal and plant functions.</title>
        <authorList>
            <person name="Merchant S.S."/>
            <person name="Prochnik S.E."/>
            <person name="Vallon O."/>
            <person name="Harris E.H."/>
            <person name="Karpowicz S.J."/>
            <person name="Witman G.B."/>
            <person name="Terry A."/>
            <person name="Salamov A."/>
            <person name="Fritz-Laylin L.K."/>
            <person name="Marechal-Drouard L."/>
            <person name="Marshall W.F."/>
            <person name="Qu L.H."/>
            <person name="Nelson D.R."/>
            <person name="Sanderfoot A.A."/>
            <person name="Spalding M.H."/>
            <person name="Kapitonov V.V."/>
            <person name="Ren Q."/>
            <person name="Ferris P."/>
            <person name="Lindquist E."/>
            <person name="Shapiro H."/>
            <person name="Lucas S.M."/>
            <person name="Grimwood J."/>
            <person name="Schmutz J."/>
            <person name="Cardol P."/>
            <person name="Cerutti H."/>
            <person name="Chanfreau G."/>
            <person name="Chen C.L."/>
            <person name="Cognat V."/>
            <person name="Croft M.T."/>
            <person name="Dent R."/>
            <person name="Dutcher S."/>
            <person name="Fernandez E."/>
            <person name="Fukuzawa H."/>
            <person name="Gonzalez-Ballester D."/>
            <person name="Gonzalez-Halphen D."/>
            <person name="Hallmann A."/>
            <person name="Hanikenne M."/>
            <person name="Hippler M."/>
            <person name="Inwood W."/>
            <person name="Jabbari K."/>
            <person name="Kalanon M."/>
            <person name="Kuras R."/>
            <person name="Lefebvre P.A."/>
            <person name="Lemaire S.D."/>
            <person name="Lobanov A.V."/>
            <person name="Lohr M."/>
            <person name="Manuell A."/>
            <person name="Meier I."/>
            <person name="Mets L."/>
            <person name="Mittag M."/>
            <person name="Mittelmeier T."/>
            <person name="Moroney J.V."/>
            <person name="Moseley J."/>
            <person name="Napoli C."/>
            <person name="Nedelcu A.M."/>
            <person name="Niyogi K."/>
            <person name="Novoselov S.V."/>
            <person name="Paulsen I.T."/>
            <person name="Pazour G."/>
            <person name="Purton S."/>
            <person name="Ral J.P."/>
            <person name="Riano-Pachon D.M."/>
            <person name="Riekhof W."/>
            <person name="Rymarquis L."/>
            <person name="Schroda M."/>
            <person name="Stern D."/>
            <person name="Umen J."/>
            <person name="Willows R."/>
            <person name="Wilson N."/>
            <person name="Zimmer S.L."/>
            <person name="Allmer J."/>
            <person name="Balk J."/>
            <person name="Bisova K."/>
            <person name="Chen C.J."/>
            <person name="Elias M."/>
            <person name="Gendler K."/>
            <person name="Hauser C."/>
            <person name="Lamb M.R."/>
            <person name="Ledford H."/>
            <person name="Long J.C."/>
            <person name="Minagawa J."/>
            <person name="Page M.D."/>
            <person name="Pan J."/>
            <person name="Pootakham W."/>
            <person name="Roje S."/>
            <person name="Rose A."/>
            <person name="Stahlberg E."/>
            <person name="Terauchi A.M."/>
            <person name="Yang P."/>
            <person name="Ball S."/>
            <person name="Bowler C."/>
            <person name="Dieckmann C.L."/>
            <person name="Gladyshev V.N."/>
            <person name="Green P."/>
            <person name="Jorgensen R."/>
            <person name="Mayfield S."/>
            <person name="Mueller-Roeber B."/>
            <person name="Rajamani S."/>
            <person name="Sayre R.T."/>
            <person name="Brokstein P."/>
            <person name="Dubchak I."/>
            <person name="Goodstein D."/>
            <person name="Hornick L."/>
            <person name="Huang Y.W."/>
            <person name="Jhaveri J."/>
            <person name="Luo Y."/>
            <person name="Martinez D."/>
            <person name="Ngau W.C."/>
            <person name="Otillar B."/>
            <person name="Poliakov A."/>
            <person name="Porter A."/>
            <person name="Szajkowski L."/>
            <person name="Werner G."/>
            <person name="Zhou K."/>
            <person name="Grigoriev I.V."/>
            <person name="Rokhsar D.S."/>
            <person name="Grossman A.R."/>
        </authorList>
    </citation>
    <scope>NUCLEOTIDE SEQUENCE [LARGE SCALE GENOMIC DNA]</scope>
    <source>
        <strain evidence="2">CC-503</strain>
    </source>
</reference>
<proteinExistence type="predicted"/>
<gene>
    <name evidence="1" type="ORF">CHLRE_16g690800v5</name>
</gene>
<evidence type="ECO:0000313" key="1">
    <source>
        <dbReference type="EMBL" id="PNW71271.1"/>
    </source>
</evidence>
<dbReference type="KEGG" id="cre:CHLRE_16g690800v5"/>
<dbReference type="Gramene" id="PNW71271">
    <property type="protein sequence ID" value="PNW71271"/>
    <property type="gene ID" value="CHLRE_16g690800v5"/>
</dbReference>
<dbReference type="GeneID" id="66056806"/>
<accession>A0A2K3CSP2</accession>
<evidence type="ECO:0000313" key="2">
    <source>
        <dbReference type="Proteomes" id="UP000006906"/>
    </source>
</evidence>
<dbReference type="Proteomes" id="UP000006906">
    <property type="component" value="Chromosome 16"/>
</dbReference>
<dbReference type="AlphaFoldDB" id="A0A2K3CSP2"/>
<dbReference type="InParanoid" id="A0A2K3CSP2"/>